<reference evidence="1" key="1">
    <citation type="journal article" date="2022" name="Int. J. Mol. Sci.">
        <title>Draft Genome of Tanacetum Coccineum: Genomic Comparison of Closely Related Tanacetum-Family Plants.</title>
        <authorList>
            <person name="Yamashiro T."/>
            <person name="Shiraishi A."/>
            <person name="Nakayama K."/>
            <person name="Satake H."/>
        </authorList>
    </citation>
    <scope>NUCLEOTIDE SEQUENCE</scope>
</reference>
<name>A0ABQ5D259_9ASTR</name>
<dbReference type="Proteomes" id="UP001151760">
    <property type="component" value="Unassembled WGS sequence"/>
</dbReference>
<evidence type="ECO:0000313" key="1">
    <source>
        <dbReference type="EMBL" id="GJT32583.1"/>
    </source>
</evidence>
<reference evidence="1" key="2">
    <citation type="submission" date="2022-01" db="EMBL/GenBank/DDBJ databases">
        <authorList>
            <person name="Yamashiro T."/>
            <person name="Shiraishi A."/>
            <person name="Satake H."/>
            <person name="Nakayama K."/>
        </authorList>
    </citation>
    <scope>NUCLEOTIDE SEQUENCE</scope>
</reference>
<protein>
    <submittedName>
        <fullName evidence="1">Uncharacterized protein</fullName>
    </submittedName>
</protein>
<gene>
    <name evidence="1" type="ORF">Tco_0923002</name>
</gene>
<comment type="caution">
    <text evidence="1">The sequence shown here is derived from an EMBL/GenBank/DDBJ whole genome shotgun (WGS) entry which is preliminary data.</text>
</comment>
<sequence length="92" mass="10823">MDKSPSEVMLPTMTIHLKNFGSSFEINSWFRMERLGNVKGPDQQFIKLPRISLDESWKSKTTRSPTLKKCVFDLEIVKFLLLYDFINQRVPQ</sequence>
<dbReference type="EMBL" id="BQNB010014804">
    <property type="protein sequence ID" value="GJT32583.1"/>
    <property type="molecule type" value="Genomic_DNA"/>
</dbReference>
<keyword evidence="2" id="KW-1185">Reference proteome</keyword>
<organism evidence="1 2">
    <name type="scientific">Tanacetum coccineum</name>
    <dbReference type="NCBI Taxonomy" id="301880"/>
    <lineage>
        <taxon>Eukaryota</taxon>
        <taxon>Viridiplantae</taxon>
        <taxon>Streptophyta</taxon>
        <taxon>Embryophyta</taxon>
        <taxon>Tracheophyta</taxon>
        <taxon>Spermatophyta</taxon>
        <taxon>Magnoliopsida</taxon>
        <taxon>eudicotyledons</taxon>
        <taxon>Gunneridae</taxon>
        <taxon>Pentapetalae</taxon>
        <taxon>asterids</taxon>
        <taxon>campanulids</taxon>
        <taxon>Asterales</taxon>
        <taxon>Asteraceae</taxon>
        <taxon>Asteroideae</taxon>
        <taxon>Anthemideae</taxon>
        <taxon>Anthemidinae</taxon>
        <taxon>Tanacetum</taxon>
    </lineage>
</organism>
<proteinExistence type="predicted"/>
<evidence type="ECO:0000313" key="2">
    <source>
        <dbReference type="Proteomes" id="UP001151760"/>
    </source>
</evidence>
<accession>A0ABQ5D259</accession>